<evidence type="ECO:0000313" key="7">
    <source>
        <dbReference type="Proteomes" id="UP000231962"/>
    </source>
</evidence>
<gene>
    <name evidence="5" type="ORF">CH360_10395</name>
    <name evidence="6" type="ORF">CH373_09250</name>
</gene>
<evidence type="ECO:0000256" key="4">
    <source>
        <dbReference type="SAM" id="SignalP"/>
    </source>
</evidence>
<dbReference type="SMART" id="SM00248">
    <property type="entry name" value="ANK"/>
    <property type="match status" value="4"/>
</dbReference>
<dbReference type="PROSITE" id="PS50088">
    <property type="entry name" value="ANK_REPEAT"/>
    <property type="match status" value="4"/>
</dbReference>
<accession>A0A2M9ZNK9</accession>
<keyword evidence="7" id="KW-1185">Reference proteome</keyword>
<dbReference type="PANTHER" id="PTHR24171:SF9">
    <property type="entry name" value="ANKYRIN REPEAT DOMAIN-CONTAINING PROTEIN 39"/>
    <property type="match status" value="1"/>
</dbReference>
<evidence type="ECO:0000256" key="1">
    <source>
        <dbReference type="ARBA" id="ARBA00022737"/>
    </source>
</evidence>
<dbReference type="Proteomes" id="UP000231990">
    <property type="component" value="Unassembled WGS sequence"/>
</dbReference>
<feature type="repeat" description="ANK" evidence="3">
    <location>
        <begin position="92"/>
        <end position="121"/>
    </location>
</feature>
<sequence length="255" mass="27784">MNQKKIIFLLSIILGTTFAAFSLSADANKDLLDAAWKADLIKIKSAISKGASPNTKDEFGKTPLHYTVTSTKTEVTKYLLEKGANINAKDKDGETPLMTAAWIEVVNLLLEKGADVKAKDNEDRDAVIYHSDRSTTSLDIIKALEAKGASLKVKGKNGKTPLMLACKNDSVDIIHYLLDKGLDVTAKDSEGTTVLMYAASGPSAPELIELLLKKGADKKVKNEAGKTAFDLAKSERTATFEPYIKYKEEVMKLLK</sequence>
<keyword evidence="1" id="KW-0677">Repeat</keyword>
<protein>
    <submittedName>
        <fullName evidence="6">Uncharacterized protein</fullName>
    </submittedName>
</protein>
<dbReference type="PRINTS" id="PR01415">
    <property type="entry name" value="ANKYRIN"/>
</dbReference>
<evidence type="ECO:0000313" key="6">
    <source>
        <dbReference type="EMBL" id="PJZ73660.1"/>
    </source>
</evidence>
<dbReference type="OrthoDB" id="5622506at2"/>
<feature type="signal peptide" evidence="4">
    <location>
        <begin position="1"/>
        <end position="27"/>
    </location>
</feature>
<dbReference type="EMBL" id="NPDZ01000004">
    <property type="protein sequence ID" value="PJZ73660.1"/>
    <property type="molecule type" value="Genomic_DNA"/>
</dbReference>
<name>A0A2M9ZNK9_9LEPT</name>
<dbReference type="InterPro" id="IPR002110">
    <property type="entry name" value="Ankyrin_rpt"/>
</dbReference>
<dbReference type="InterPro" id="IPR036770">
    <property type="entry name" value="Ankyrin_rpt-contain_sf"/>
</dbReference>
<dbReference type="RefSeq" id="WP_100713956.1">
    <property type="nucleotide sequence ID" value="NZ_NPDY01000008.1"/>
</dbReference>
<evidence type="ECO:0000313" key="8">
    <source>
        <dbReference type="Proteomes" id="UP000231990"/>
    </source>
</evidence>
<dbReference type="EMBL" id="NPDY01000008">
    <property type="protein sequence ID" value="PJZ69673.1"/>
    <property type="molecule type" value="Genomic_DNA"/>
</dbReference>
<dbReference type="AlphaFoldDB" id="A0A2M9ZNK9"/>
<keyword evidence="2 3" id="KW-0040">ANK repeat</keyword>
<reference evidence="7 8" key="1">
    <citation type="submission" date="2017-07" db="EMBL/GenBank/DDBJ databases">
        <title>Leptospira spp. isolated from tropical soils.</title>
        <authorList>
            <person name="Thibeaux R."/>
            <person name="Iraola G."/>
            <person name="Ferres I."/>
            <person name="Bierque E."/>
            <person name="Girault D."/>
            <person name="Soupe-Gilbert M.-E."/>
            <person name="Picardeau M."/>
            <person name="Goarant C."/>
        </authorList>
    </citation>
    <scope>NUCLEOTIDE SEQUENCE [LARGE SCALE GENOMIC DNA]</scope>
    <source>
        <strain evidence="6 8">FH1-B-B1</strain>
        <strain evidence="5 7">FH1-B-C1</strain>
    </source>
</reference>
<feature type="repeat" description="ANK" evidence="3">
    <location>
        <begin position="157"/>
        <end position="189"/>
    </location>
</feature>
<dbReference type="PROSITE" id="PS50297">
    <property type="entry name" value="ANK_REP_REGION"/>
    <property type="match status" value="3"/>
</dbReference>
<evidence type="ECO:0000256" key="2">
    <source>
        <dbReference type="ARBA" id="ARBA00023043"/>
    </source>
</evidence>
<comment type="caution">
    <text evidence="6">The sequence shown here is derived from an EMBL/GenBank/DDBJ whole genome shotgun (WGS) entry which is preliminary data.</text>
</comment>
<feature type="repeat" description="ANK" evidence="3">
    <location>
        <begin position="59"/>
        <end position="91"/>
    </location>
</feature>
<dbReference type="Proteomes" id="UP000231962">
    <property type="component" value="Unassembled WGS sequence"/>
</dbReference>
<dbReference type="SUPFAM" id="SSF48403">
    <property type="entry name" value="Ankyrin repeat"/>
    <property type="match status" value="1"/>
</dbReference>
<keyword evidence="4" id="KW-0732">Signal</keyword>
<dbReference type="Gene3D" id="1.25.40.20">
    <property type="entry name" value="Ankyrin repeat-containing domain"/>
    <property type="match status" value="3"/>
</dbReference>
<evidence type="ECO:0000256" key="3">
    <source>
        <dbReference type="PROSITE-ProRule" id="PRU00023"/>
    </source>
</evidence>
<proteinExistence type="predicted"/>
<dbReference type="PANTHER" id="PTHR24171">
    <property type="entry name" value="ANKYRIN REPEAT DOMAIN-CONTAINING PROTEIN 39-RELATED"/>
    <property type="match status" value="1"/>
</dbReference>
<organism evidence="6 8">
    <name type="scientific">Leptospira perolatii</name>
    <dbReference type="NCBI Taxonomy" id="2023191"/>
    <lineage>
        <taxon>Bacteria</taxon>
        <taxon>Pseudomonadati</taxon>
        <taxon>Spirochaetota</taxon>
        <taxon>Spirochaetia</taxon>
        <taxon>Leptospirales</taxon>
        <taxon>Leptospiraceae</taxon>
        <taxon>Leptospira</taxon>
    </lineage>
</organism>
<dbReference type="Pfam" id="PF12796">
    <property type="entry name" value="Ank_2"/>
    <property type="match status" value="2"/>
</dbReference>
<feature type="repeat" description="ANK" evidence="3">
    <location>
        <begin position="190"/>
        <end position="223"/>
    </location>
</feature>
<evidence type="ECO:0000313" key="5">
    <source>
        <dbReference type="EMBL" id="PJZ69673.1"/>
    </source>
</evidence>
<feature type="chain" id="PRO_5014683515" evidence="4">
    <location>
        <begin position="28"/>
        <end position="255"/>
    </location>
</feature>